<keyword evidence="2" id="KW-0472">Membrane</keyword>
<name>Q163Q8_ROSDO</name>
<dbReference type="RefSeq" id="WP_011569401.1">
    <property type="nucleotide sequence ID" value="NC_008209.1"/>
</dbReference>
<dbReference type="Gene3D" id="1.10.150.20">
    <property type="entry name" value="5' to 3' exonuclease, C-terminal subdomain"/>
    <property type="match status" value="1"/>
</dbReference>
<dbReference type="eggNOG" id="COG3743">
    <property type="taxonomic scope" value="Bacteria"/>
</dbReference>
<dbReference type="EMBL" id="CP000362">
    <property type="protein sequence ID" value="ABG32785.1"/>
    <property type="molecule type" value="Genomic_DNA"/>
</dbReference>
<feature type="compositionally biased region" description="Basic and acidic residues" evidence="1">
    <location>
        <begin position="119"/>
        <end position="153"/>
    </location>
</feature>
<feature type="transmembrane region" description="Helical" evidence="2">
    <location>
        <begin position="12"/>
        <end position="35"/>
    </location>
</feature>
<dbReference type="KEGG" id="rde:RD1_3284"/>
<dbReference type="HOGENOM" id="CLU_070816_1_0_5"/>
<keyword evidence="4" id="KW-1185">Reference proteome</keyword>
<proteinExistence type="predicted"/>
<evidence type="ECO:0000256" key="1">
    <source>
        <dbReference type="SAM" id="MobiDB-lite"/>
    </source>
</evidence>
<gene>
    <name evidence="3" type="ordered locus">RD1_3284</name>
</gene>
<evidence type="ECO:0000313" key="3">
    <source>
        <dbReference type="EMBL" id="ABG32785.1"/>
    </source>
</evidence>
<feature type="transmembrane region" description="Helical" evidence="2">
    <location>
        <begin position="41"/>
        <end position="60"/>
    </location>
</feature>
<accession>Q163Q8</accession>
<evidence type="ECO:0000256" key="2">
    <source>
        <dbReference type="SAM" id="Phobius"/>
    </source>
</evidence>
<reference evidence="3 4" key="1">
    <citation type="journal article" date="2007" name="J. Bacteriol.">
        <title>The complete genome sequence of Roseobacter denitrificans reveals a mixotrophic rather than photosynthetic metabolism.</title>
        <authorList>
            <person name="Swingley W.D."/>
            <person name="Sadekar S."/>
            <person name="Mastrian S.D."/>
            <person name="Matthies H.J."/>
            <person name="Hao J."/>
            <person name="Ramos H."/>
            <person name="Acharya C.R."/>
            <person name="Conrad A.L."/>
            <person name="Taylor H.L."/>
            <person name="Dejesa L.C."/>
            <person name="Shah M.K."/>
            <person name="O'huallachain M.E."/>
            <person name="Lince M.T."/>
            <person name="Blankenship R.E."/>
            <person name="Beatty J.T."/>
            <person name="Touchman J.W."/>
        </authorList>
    </citation>
    <scope>NUCLEOTIDE SEQUENCE [LARGE SCALE GENOMIC DNA]</scope>
    <source>
        <strain evidence="4">ATCC 33942 / OCh 114</strain>
    </source>
</reference>
<keyword evidence="2" id="KW-0812">Transmembrane</keyword>
<keyword evidence="2" id="KW-1133">Transmembrane helix</keyword>
<dbReference type="Proteomes" id="UP000007029">
    <property type="component" value="Chromosome"/>
</dbReference>
<dbReference type="STRING" id="375451.RD1_3284"/>
<dbReference type="AlphaFoldDB" id="Q163Q8"/>
<sequence length="232" mass="24707">MESNKGMVGMALGSWLVAFAGGTLAGTLAWVLFGWSFLQGVFLGAVVFIVAGILVSWVMTRPLPKPGEVKINPPTPSANVAATKAAPINVAPAPTVAKVKPTARLAGEEELAARKGEWKYEKEAAPAPKAEKKAAPKKAKAEKAAPKAADSEGRPAYLTDAPNGTADDLKKISGVGPKLEQTLNELGVWHFEQVAQFKKKDIAWVDERLRFKGRIERDDWVGQAKALAKGKG</sequence>
<dbReference type="OrthoDB" id="9807941at2"/>
<evidence type="ECO:0000313" key="4">
    <source>
        <dbReference type="Proteomes" id="UP000007029"/>
    </source>
</evidence>
<feature type="region of interest" description="Disordered" evidence="1">
    <location>
        <begin position="119"/>
        <end position="164"/>
    </location>
</feature>
<protein>
    <submittedName>
        <fullName evidence="3">Uncharacterized protein</fullName>
    </submittedName>
</protein>
<organism evidence="3 4">
    <name type="scientific">Roseobacter denitrificans (strain ATCC 33942 / OCh 114)</name>
    <name type="common">Erythrobacter sp. (strain OCh 114)</name>
    <name type="synonym">Roseobacter denitrificans</name>
    <dbReference type="NCBI Taxonomy" id="375451"/>
    <lineage>
        <taxon>Bacteria</taxon>
        <taxon>Pseudomonadati</taxon>
        <taxon>Pseudomonadota</taxon>
        <taxon>Alphaproteobacteria</taxon>
        <taxon>Rhodobacterales</taxon>
        <taxon>Roseobacteraceae</taxon>
        <taxon>Roseobacter</taxon>
    </lineage>
</organism>